<evidence type="ECO:0000313" key="4">
    <source>
        <dbReference type="Proteomes" id="UP000253958"/>
    </source>
</evidence>
<dbReference type="AlphaFoldDB" id="A0A1C6RZ73"/>
<reference evidence="3 5" key="3">
    <citation type="submission" date="2019-09" db="EMBL/GenBank/DDBJ databases">
        <title>High taxonomic diversity of Micromonospora strains isolated from Medicago sativa nodules in different geographical locations.</title>
        <authorList>
            <person name="Martinez-Hidalgo P."/>
            <person name="Flores-Felix J.D."/>
            <person name="Velazquez E."/>
            <person name="Brau L."/>
            <person name="Trujillo M.E."/>
            <person name="Martinez-Molina E."/>
        </authorList>
    </citation>
    <scope>NUCLEOTIDE SEQUENCE [LARGE SCALE GENOMIC DNA]</scope>
    <source>
        <strain evidence="3 5">ALFB5</strain>
    </source>
</reference>
<proteinExistence type="predicted"/>
<dbReference type="EMBL" id="WAAR01000004">
    <property type="protein sequence ID" value="KAB1118837.1"/>
    <property type="molecule type" value="Genomic_DNA"/>
</dbReference>
<reference evidence="2 4" key="2">
    <citation type="submission" date="2018-08" db="EMBL/GenBank/DDBJ databases">
        <title>Streptomyces kandeliansis sp. nov., an endophytic bacterium isolated from mangrove plant.</title>
        <authorList>
            <person name="Wang R."/>
        </authorList>
    </citation>
    <scope>NUCLEOTIDE SEQUENCE [LARGE SCALE GENOMIC DNA]</scope>
    <source>
        <strain evidence="2">110B</strain>
        <strain evidence="4">H14(2018)</strain>
    </source>
</reference>
<evidence type="ECO:0000313" key="3">
    <source>
        <dbReference type="EMBL" id="KAB1118837.1"/>
    </source>
</evidence>
<accession>A0A1C6RZ73</accession>
<keyword evidence="5" id="KW-1185">Reference proteome</keyword>
<gene>
    <name evidence="2" type="ORF">DVH21_26815</name>
    <name evidence="3" type="ORF">F6X54_02155</name>
</gene>
<dbReference type="InterPro" id="IPR029082">
    <property type="entry name" value="Imm35"/>
</dbReference>
<feature type="domain" description="Immunity protein 35" evidence="1">
    <location>
        <begin position="4"/>
        <end position="86"/>
    </location>
</feature>
<organism evidence="2 4">
    <name type="scientific">Micromonospora aurantiaca</name>
    <name type="common">nom. illeg.</name>
    <dbReference type="NCBI Taxonomy" id="47850"/>
    <lineage>
        <taxon>Bacteria</taxon>
        <taxon>Bacillati</taxon>
        <taxon>Actinomycetota</taxon>
        <taxon>Actinomycetes</taxon>
        <taxon>Micromonosporales</taxon>
        <taxon>Micromonosporaceae</taxon>
        <taxon>Micromonospora</taxon>
    </lineage>
</organism>
<dbReference type="EMBL" id="CP031263">
    <property type="protein sequence ID" value="AXH93265.1"/>
    <property type="molecule type" value="Genomic_DNA"/>
</dbReference>
<evidence type="ECO:0000313" key="2">
    <source>
        <dbReference type="EMBL" id="AXH93265.1"/>
    </source>
</evidence>
<dbReference type="RefSeq" id="WP_013286993.1">
    <property type="nucleotide sequence ID" value="NZ_CBDRIO010000008.1"/>
</dbReference>
<dbReference type="Pfam" id="PF15567">
    <property type="entry name" value="Imm35"/>
    <property type="match status" value="1"/>
</dbReference>
<name>A0A1C6RZ73_9ACTN</name>
<dbReference type="Proteomes" id="UP000471364">
    <property type="component" value="Unassembled WGS sequence"/>
</dbReference>
<sequence length="107" mass="11719">MNADDARTRAQTALRRLENPEQPLTLLAPDAPAEYEWCWVYPFNTVRATETGDIMDTLAVGPLVVPKNGAEPWVAPSGPPLERWLNEYAAREGLPPVPVPAAPDPFA</sequence>
<reference evidence="2 4" key="1">
    <citation type="submission" date="2018-07" db="EMBL/GenBank/DDBJ databases">
        <authorList>
            <person name="Ye Y."/>
        </authorList>
    </citation>
    <scope>NUCLEOTIDE SEQUENCE [LARGE SCALE GENOMIC DNA]</scope>
    <source>
        <strain evidence="2">110B</strain>
        <strain evidence="4">H14(2018)</strain>
    </source>
</reference>
<dbReference type="Proteomes" id="UP000253958">
    <property type="component" value="Chromosome"/>
</dbReference>
<protein>
    <recommendedName>
        <fullName evidence="1">Immunity protein 35 domain-containing protein</fullName>
    </recommendedName>
</protein>
<evidence type="ECO:0000313" key="5">
    <source>
        <dbReference type="Proteomes" id="UP000471364"/>
    </source>
</evidence>
<evidence type="ECO:0000259" key="1">
    <source>
        <dbReference type="Pfam" id="PF15567"/>
    </source>
</evidence>